<evidence type="ECO:0000313" key="4">
    <source>
        <dbReference type="EMBL" id="MEJ2863671.1"/>
    </source>
</evidence>
<dbReference type="SMART" id="SM00421">
    <property type="entry name" value="HTH_LUXR"/>
    <property type="match status" value="1"/>
</dbReference>
<dbReference type="PROSITE" id="PS00622">
    <property type="entry name" value="HTH_LUXR_1"/>
    <property type="match status" value="1"/>
</dbReference>
<dbReference type="SUPFAM" id="SSF46894">
    <property type="entry name" value="C-terminal effector domain of the bipartite response regulators"/>
    <property type="match status" value="1"/>
</dbReference>
<feature type="domain" description="HTH luxR-type" evidence="3">
    <location>
        <begin position="836"/>
        <end position="901"/>
    </location>
</feature>
<dbReference type="InterPro" id="IPR003593">
    <property type="entry name" value="AAA+_ATPase"/>
</dbReference>
<protein>
    <submittedName>
        <fullName evidence="4">LuxR C-terminal-related transcriptional regulator</fullName>
    </submittedName>
</protein>
<dbReference type="Pfam" id="PF00196">
    <property type="entry name" value="GerE"/>
    <property type="match status" value="1"/>
</dbReference>
<comment type="caution">
    <text evidence="4">The sequence shown here is derived from an EMBL/GenBank/DDBJ whole genome shotgun (WGS) entry which is preliminary data.</text>
</comment>
<keyword evidence="5" id="KW-1185">Reference proteome</keyword>
<dbReference type="RefSeq" id="WP_337705033.1">
    <property type="nucleotide sequence ID" value="NZ_JBBEGM010000009.1"/>
</dbReference>
<evidence type="ECO:0000313" key="5">
    <source>
        <dbReference type="Proteomes" id="UP001369736"/>
    </source>
</evidence>
<dbReference type="PROSITE" id="PS50043">
    <property type="entry name" value="HTH_LUXR_2"/>
    <property type="match status" value="1"/>
</dbReference>
<evidence type="ECO:0000256" key="2">
    <source>
        <dbReference type="ARBA" id="ARBA00022840"/>
    </source>
</evidence>
<dbReference type="InterPro" id="IPR036388">
    <property type="entry name" value="WH-like_DNA-bd_sf"/>
</dbReference>
<dbReference type="Pfam" id="PF13191">
    <property type="entry name" value="AAA_16"/>
    <property type="match status" value="1"/>
</dbReference>
<evidence type="ECO:0000256" key="1">
    <source>
        <dbReference type="ARBA" id="ARBA00022741"/>
    </source>
</evidence>
<dbReference type="Gene3D" id="3.40.50.300">
    <property type="entry name" value="P-loop containing nucleotide triphosphate hydrolases"/>
    <property type="match status" value="1"/>
</dbReference>
<evidence type="ECO:0000259" key="3">
    <source>
        <dbReference type="PROSITE" id="PS50043"/>
    </source>
</evidence>
<dbReference type="SMART" id="SM00382">
    <property type="entry name" value="AAA"/>
    <property type="match status" value="1"/>
</dbReference>
<dbReference type="Proteomes" id="UP001369736">
    <property type="component" value="Unassembled WGS sequence"/>
</dbReference>
<keyword evidence="1" id="KW-0547">Nucleotide-binding</keyword>
<dbReference type="PANTHER" id="PTHR16305">
    <property type="entry name" value="TESTICULAR SOLUBLE ADENYLYL CYCLASE"/>
    <property type="match status" value="1"/>
</dbReference>
<dbReference type="EMBL" id="JBBEGM010000009">
    <property type="protein sequence ID" value="MEJ2863671.1"/>
    <property type="molecule type" value="Genomic_DNA"/>
</dbReference>
<dbReference type="Gene3D" id="1.10.10.10">
    <property type="entry name" value="Winged helix-like DNA-binding domain superfamily/Winged helix DNA-binding domain"/>
    <property type="match status" value="1"/>
</dbReference>
<sequence>MATTTDTVHPDALDVLGDTVDAMADGRAPQQVLLLTGAPGAGKSTALDQLGRMLGERGVRVYRVVADEIGRRRPFGLMTSLLGLEEHYPPLAETPDVVMEAVEKRCAEGPVALCADDVHHADADSLALLGRLTGAVRDLPLSLVLARRALPVRETLEALAARPDVRTIEVAGLGPDGLEQLVLARLGAPPGSGLRALLAVTDGNPFHAGVLLDDLERQGRLEVADGVVVVRGGDHDVPTSVQASVRAHLALLEPGARDLLRLLAVWGRPSGVEQLAAVGGTSALGLVGAVESAVSAGIAVWTADDELAFRHDLFRDVVLADLAPPLRKLLHEACAAQLRATGGIATQILQHDTDAAEPIPPAEALRIAGSDLAHAPAQAADVLAAAAARCGAGPEADAIALARAGALAAAGQIAEAERVARERLGAHGDPAARYDLTRVALHAMVSSAHVDAALATIDDHLAGDPPQAQRTTLGHLRRWVEVLAGRGPVDRAVPPGRPGTRTGAALVPAAMDLFLAARCESALELAVEARDAREAGNSPAWADGATAPIWPAWFALYARGPEAARTLSLEARRRAQERGHGWLGPLHLFVAGEIDRVAGRWDDALAELDTGLESAALTGSGWLSRGTAGVLQMRIRRGELDGLEAAQERWRLRGLPEQFGLPVTALTTILLAEAHGRHESVTDLARESWTTALGGGRLLWALIAGPDVARVALDADDRALLRQVATDTAAVPAEEAVALAPAVDLVAAMADADPARAAAAATTYENRGHVAGALGAWEEAAVAAATSGDGEQARTCARRCTDLAASLGAAGTVRRLTARLRAQDVRLGVSGSRRRPASGWESLTPTERQIAELVGQGLTSPQIGAQLFVSPRTVQTHISHSLRKLGLRSRVELATTVARHRT</sequence>
<dbReference type="PANTHER" id="PTHR16305:SF35">
    <property type="entry name" value="TRANSCRIPTIONAL ACTIVATOR DOMAIN"/>
    <property type="match status" value="1"/>
</dbReference>
<dbReference type="SUPFAM" id="SSF52540">
    <property type="entry name" value="P-loop containing nucleoside triphosphate hydrolases"/>
    <property type="match status" value="1"/>
</dbReference>
<dbReference type="PRINTS" id="PR00038">
    <property type="entry name" value="HTHLUXR"/>
</dbReference>
<dbReference type="InterPro" id="IPR000792">
    <property type="entry name" value="Tscrpt_reg_LuxR_C"/>
</dbReference>
<gene>
    <name evidence="4" type="ORF">WCD58_21095</name>
</gene>
<reference evidence="4 5" key="1">
    <citation type="submission" date="2024-03" db="EMBL/GenBank/DDBJ databases">
        <title>Actinomycetospora sp. OC33-EN07, a novel actinomycete isolated from wild orchid (Aerides multiflora).</title>
        <authorList>
            <person name="Suriyachadkun C."/>
        </authorList>
    </citation>
    <scope>NUCLEOTIDE SEQUENCE [LARGE SCALE GENOMIC DNA]</scope>
    <source>
        <strain evidence="4 5">OC33-EN07</strain>
    </source>
</reference>
<dbReference type="InterPro" id="IPR027417">
    <property type="entry name" value="P-loop_NTPase"/>
</dbReference>
<dbReference type="CDD" id="cd06170">
    <property type="entry name" value="LuxR_C_like"/>
    <property type="match status" value="1"/>
</dbReference>
<keyword evidence="2" id="KW-0067">ATP-binding</keyword>
<organism evidence="4 5">
    <name type="scientific">Actinomycetospora flava</name>
    <dbReference type="NCBI Taxonomy" id="3129232"/>
    <lineage>
        <taxon>Bacteria</taxon>
        <taxon>Bacillati</taxon>
        <taxon>Actinomycetota</taxon>
        <taxon>Actinomycetes</taxon>
        <taxon>Pseudonocardiales</taxon>
        <taxon>Pseudonocardiaceae</taxon>
        <taxon>Actinomycetospora</taxon>
    </lineage>
</organism>
<proteinExistence type="predicted"/>
<accession>A0ABU8M8J8</accession>
<dbReference type="InterPro" id="IPR016032">
    <property type="entry name" value="Sig_transdc_resp-reg_C-effctor"/>
</dbReference>
<name>A0ABU8M8J8_9PSEU</name>
<dbReference type="InterPro" id="IPR041664">
    <property type="entry name" value="AAA_16"/>
</dbReference>